<proteinExistence type="predicted"/>
<dbReference type="GeneID" id="60232394"/>
<accession>A0AAF0GLC5</accession>
<name>A0AAF0GLC5_LATSK</name>
<evidence type="ECO:0000313" key="2">
    <source>
        <dbReference type="Proteomes" id="UP001179858"/>
    </source>
</evidence>
<evidence type="ECO:0000313" key="1">
    <source>
        <dbReference type="EMBL" id="WGI18445.1"/>
    </source>
</evidence>
<dbReference type="Proteomes" id="UP001179858">
    <property type="component" value="Chromosome"/>
</dbReference>
<reference evidence="1" key="1">
    <citation type="submission" date="2023-04" db="EMBL/GenBank/DDBJ databases">
        <title>Novel strain of Lactilactobacillus sakei and use thereof.</title>
        <authorList>
            <person name="Kim S.Y."/>
        </authorList>
    </citation>
    <scope>NUCLEOTIDE SEQUENCE</scope>
    <source>
        <strain evidence="1">HUP1</strain>
    </source>
</reference>
<dbReference type="EMBL" id="CP122959">
    <property type="protein sequence ID" value="WGI18445.1"/>
    <property type="molecule type" value="Genomic_DNA"/>
</dbReference>
<dbReference type="RefSeq" id="WP_016265291.1">
    <property type="nucleotide sequence ID" value="NZ_BJLN01000010.1"/>
</dbReference>
<protein>
    <submittedName>
        <fullName evidence="1">Uncharacterized protein</fullName>
    </submittedName>
</protein>
<sequence>MAFDITKLSDQHLKAAWHKHRKQILTTLSHPTTWFNQINRLLMAFFK</sequence>
<dbReference type="AlphaFoldDB" id="A0AAF0GLC5"/>
<organism evidence="1 2">
    <name type="scientific">Latilactobacillus sakei</name>
    <name type="common">Lactobacillus sakei</name>
    <dbReference type="NCBI Taxonomy" id="1599"/>
    <lineage>
        <taxon>Bacteria</taxon>
        <taxon>Bacillati</taxon>
        <taxon>Bacillota</taxon>
        <taxon>Bacilli</taxon>
        <taxon>Lactobacillales</taxon>
        <taxon>Lactobacillaceae</taxon>
        <taxon>Latilactobacillus</taxon>
    </lineage>
</organism>
<gene>
    <name evidence="1" type="ORF">QBD03_06710</name>
</gene>